<name>A0A3M3Z4D5_9PSED</name>
<reference evidence="1 2" key="1">
    <citation type="submission" date="2018-08" db="EMBL/GenBank/DDBJ databases">
        <title>Recombination of ecologically and evolutionarily significant loci maintains genetic cohesion in the Pseudomonas syringae species complex.</title>
        <authorList>
            <person name="Dillon M."/>
            <person name="Thakur S."/>
            <person name="Almeida R.N.D."/>
            <person name="Weir B.S."/>
            <person name="Guttman D.S."/>
        </authorList>
    </citation>
    <scope>NUCLEOTIDE SEQUENCE [LARGE SCALE GENOMIC DNA]</scope>
    <source>
        <strain evidence="1 2">ICMP 4092</strain>
    </source>
</reference>
<proteinExistence type="predicted"/>
<dbReference type="Proteomes" id="UP000268056">
    <property type="component" value="Unassembled WGS sequence"/>
</dbReference>
<gene>
    <name evidence="1" type="ORF">ALQ32_00532</name>
</gene>
<comment type="caution">
    <text evidence="1">The sequence shown here is derived from an EMBL/GenBank/DDBJ whole genome shotgun (WGS) entry which is preliminary data.</text>
</comment>
<dbReference type="EMBL" id="RBQC01000064">
    <property type="protein sequence ID" value="RMO89608.1"/>
    <property type="molecule type" value="Genomic_DNA"/>
</dbReference>
<protein>
    <submittedName>
        <fullName evidence="1">Uncharacterized protein</fullName>
    </submittedName>
</protein>
<dbReference type="AlphaFoldDB" id="A0A3M3Z4D5"/>
<evidence type="ECO:0000313" key="2">
    <source>
        <dbReference type="Proteomes" id="UP000268056"/>
    </source>
</evidence>
<accession>A0A3M3Z4D5</accession>
<evidence type="ECO:0000313" key="1">
    <source>
        <dbReference type="EMBL" id="RMO89608.1"/>
    </source>
</evidence>
<sequence length="35" mass="3894">MTIVPMLCVGALLLFWTLCVLYVALRATLGFYDVS</sequence>
<organism evidence="1 2">
    <name type="scientific">Pseudomonas syringae pv. tagetis</name>
    <dbReference type="NCBI Taxonomy" id="129140"/>
    <lineage>
        <taxon>Bacteria</taxon>
        <taxon>Pseudomonadati</taxon>
        <taxon>Pseudomonadota</taxon>
        <taxon>Gammaproteobacteria</taxon>
        <taxon>Pseudomonadales</taxon>
        <taxon>Pseudomonadaceae</taxon>
        <taxon>Pseudomonas</taxon>
    </lineage>
</organism>